<proteinExistence type="predicted"/>
<accession>A0AAW1DF59</accession>
<protein>
    <recommendedName>
        <fullName evidence="5">TELO2-interacting protein 1 homolog</fullName>
    </recommendedName>
</protein>
<organism evidence="3 4">
    <name type="scientific">Rhynocoris fuscipes</name>
    <dbReference type="NCBI Taxonomy" id="488301"/>
    <lineage>
        <taxon>Eukaryota</taxon>
        <taxon>Metazoa</taxon>
        <taxon>Ecdysozoa</taxon>
        <taxon>Arthropoda</taxon>
        <taxon>Hexapoda</taxon>
        <taxon>Insecta</taxon>
        <taxon>Pterygota</taxon>
        <taxon>Neoptera</taxon>
        <taxon>Paraneoptera</taxon>
        <taxon>Hemiptera</taxon>
        <taxon>Heteroptera</taxon>
        <taxon>Panheteroptera</taxon>
        <taxon>Cimicomorpha</taxon>
        <taxon>Reduviidae</taxon>
        <taxon>Harpactorinae</taxon>
        <taxon>Harpactorini</taxon>
        <taxon>Rhynocoris</taxon>
    </lineage>
</organism>
<dbReference type="SUPFAM" id="SSF48371">
    <property type="entry name" value="ARM repeat"/>
    <property type="match status" value="1"/>
</dbReference>
<dbReference type="EMBL" id="JAPXFL010000004">
    <property type="protein sequence ID" value="KAK9507627.1"/>
    <property type="molecule type" value="Genomic_DNA"/>
</dbReference>
<dbReference type="InterPro" id="IPR049362">
    <property type="entry name" value="TTI1_rpt"/>
</dbReference>
<dbReference type="Gene3D" id="1.25.10.10">
    <property type="entry name" value="Leucine-rich Repeat Variant"/>
    <property type="match status" value="1"/>
</dbReference>
<comment type="caution">
    <text evidence="3">The sequence shown here is derived from an EMBL/GenBank/DDBJ whole genome shotgun (WGS) entry which is preliminary data.</text>
</comment>
<evidence type="ECO:0008006" key="5">
    <source>
        <dbReference type="Google" id="ProtNLM"/>
    </source>
</evidence>
<dbReference type="InterPro" id="IPR011989">
    <property type="entry name" value="ARM-like"/>
</dbReference>
<name>A0AAW1DF59_9HEMI</name>
<sequence>MNKLLNLTEEERTAIEQTFSRLKPVCDRIALSPTKINADELKSVLVNLSPERLQLFDHYILVPIFMHLSTNRSSNSSINVALMECLHAVLERTKVSDINLFLKIYLLIFRQILDEKQPDKLSSSCEEMKLIVVKCVTTLIKNSEMSMLQDFYTRQYYGKLSMGVYACTRIAANEKNINLKEEALKALIYMIQVHDDNDISPEFRRQMADIVMLMLPGIVSKSLAVATASDIQNHRIVLLAIRLWSRAVGLVMEDNLTVNNRNNQLVFSLEKKTSNVNDITVDWSGNQAKTKETIQKMTRNREWIENSNKQLLPVTKAFVGLHCHQNWKVRLELVKAANHILNVAAKNMYSSVPHLIELLIILSQDEQKEVNLASKECIKSFSEYCNDGVKSLVEIVEESMYELITKLPRILHGVDLTLKEKQLCLVSGYLDILGKTHVPALLRSSQHLHRLFNSLFIAATLDFSSVSLLEESSLRGLDDQYSGCEKIWRKYKFCNTSKSQQLIEQICKKLVKYSELSLIAHLLLDKFSSEVTFRKEITLIYYYIFNSGYACNESETETALNVFNSLMDQNLWCLPVSPNVDEDISKEEAQSNVMQICLLSETISSLASFIGADLFAPLLLQCLYPLLECAGSPLFAISMAGLKSVRTIAELYGGGVSSLVARNVDYLSHHVTLNLRHAHRNPRVLAVLAVIMKHSTFTVLPSLHEIINDVLVQSCDTFQEINAGAFIQVFHTFILCLRNWCADECASIEEETVCDKDLFGKLLDYQKTKLESEKLEDNGEQIEDISEEEITSNIDKAKDENKIVPNHIKLTVEVVKRSLNFLPSKNQSRQILVLEILENGVILLRKWTDELLPIVHKIWSPLVKRFHNCDNHLILNRAFSLLKTLGKLSRDFIRVRTIKEVLPSLCSTLKLTAKDSLKCEKDAYKLSQKFKLQLSLLKGIGEIILDIEFSEKEVDSILVAITPYLSDRQPQQLQEACILSFTLIAKEFPDLVWLHLTSICPKQLIFEPPDASFPLYQFQDKSKEMKEYRKNVYHLIDVI</sequence>
<keyword evidence="4" id="KW-1185">Reference proteome</keyword>
<dbReference type="GO" id="GO:0005737">
    <property type="term" value="C:cytoplasm"/>
    <property type="evidence" value="ECO:0007669"/>
    <property type="project" value="TreeGrafter"/>
</dbReference>
<dbReference type="PANTHER" id="PTHR18460:SF3">
    <property type="entry name" value="TELO2-INTERACTING PROTEIN 1 HOMOLOG"/>
    <property type="match status" value="1"/>
</dbReference>
<dbReference type="InterPro" id="IPR016024">
    <property type="entry name" value="ARM-type_fold"/>
</dbReference>
<dbReference type="Proteomes" id="UP001461498">
    <property type="component" value="Unassembled WGS sequence"/>
</dbReference>
<evidence type="ECO:0000259" key="1">
    <source>
        <dbReference type="Pfam" id="PF24173"/>
    </source>
</evidence>
<dbReference type="InterPro" id="IPR057566">
    <property type="entry name" value="TPR_TTI1_N"/>
</dbReference>
<reference evidence="3 4" key="1">
    <citation type="submission" date="2022-12" db="EMBL/GenBank/DDBJ databases">
        <title>Chromosome-level genome assembly of true bugs.</title>
        <authorList>
            <person name="Ma L."/>
            <person name="Li H."/>
        </authorList>
    </citation>
    <scope>NUCLEOTIDE SEQUENCE [LARGE SCALE GENOMIC DNA]</scope>
    <source>
        <strain evidence="3">Lab_2022b</strain>
    </source>
</reference>
<dbReference type="Pfam" id="PF24176">
    <property type="entry name" value="TPR_TTI1_2nd"/>
    <property type="match status" value="1"/>
</dbReference>
<dbReference type="Pfam" id="PF21547">
    <property type="entry name" value="TTI1"/>
    <property type="match status" value="1"/>
</dbReference>
<dbReference type="Pfam" id="PF24173">
    <property type="entry name" value="TPR_TTI1_N"/>
    <property type="match status" value="1"/>
</dbReference>
<dbReference type="Pfam" id="PF24181">
    <property type="entry name" value="TPR_TTI1_C"/>
    <property type="match status" value="1"/>
</dbReference>
<dbReference type="InterPro" id="IPR057567">
    <property type="entry name" value="TPR_TTI1_C"/>
</dbReference>
<feature type="domain" description="TTI1 C-terminal TPR" evidence="2">
    <location>
        <begin position="729"/>
        <end position="993"/>
    </location>
</feature>
<evidence type="ECO:0000313" key="4">
    <source>
        <dbReference type="Proteomes" id="UP001461498"/>
    </source>
</evidence>
<evidence type="ECO:0000313" key="3">
    <source>
        <dbReference type="EMBL" id="KAK9507627.1"/>
    </source>
</evidence>
<feature type="domain" description="TTI1 N-terminal TPR" evidence="1">
    <location>
        <begin position="19"/>
        <end position="366"/>
    </location>
</feature>
<dbReference type="PANTHER" id="PTHR18460">
    <property type="entry name" value="TEL2 INTERACTING PROTEIN 1 TTI1 FAMILY MEMBER"/>
    <property type="match status" value="1"/>
</dbReference>
<dbReference type="InterPro" id="IPR052587">
    <property type="entry name" value="TELO2-interacting_protein_1"/>
</dbReference>
<evidence type="ECO:0000259" key="2">
    <source>
        <dbReference type="Pfam" id="PF24181"/>
    </source>
</evidence>
<gene>
    <name evidence="3" type="ORF">O3M35_007443</name>
</gene>
<dbReference type="AlphaFoldDB" id="A0AAW1DF59"/>